<proteinExistence type="predicted"/>
<dbReference type="EMBL" id="JAAWWB010002279">
    <property type="protein sequence ID" value="KAG6735320.1"/>
    <property type="molecule type" value="Genomic_DNA"/>
</dbReference>
<protein>
    <submittedName>
        <fullName evidence="1">Uncharacterized protein</fullName>
    </submittedName>
</protein>
<dbReference type="Proteomes" id="UP000886885">
    <property type="component" value="Unassembled WGS sequence"/>
</dbReference>
<keyword evidence="2" id="KW-1185">Reference proteome</keyword>
<name>A0A8X8BZS9_POPTO</name>
<reference evidence="1" key="1">
    <citation type="journal article" date="2020" name="bioRxiv">
        <title>Hybrid origin of Populus tomentosa Carr. identified through genome sequencing and phylogenomic analysis.</title>
        <authorList>
            <person name="An X."/>
            <person name="Gao K."/>
            <person name="Chen Z."/>
            <person name="Li J."/>
            <person name="Yang X."/>
            <person name="Yang X."/>
            <person name="Zhou J."/>
            <person name="Guo T."/>
            <person name="Zhao T."/>
            <person name="Huang S."/>
            <person name="Miao D."/>
            <person name="Khan W.U."/>
            <person name="Rao P."/>
            <person name="Ye M."/>
            <person name="Lei B."/>
            <person name="Liao W."/>
            <person name="Wang J."/>
            <person name="Ji L."/>
            <person name="Li Y."/>
            <person name="Guo B."/>
            <person name="Mustafa N.S."/>
            <person name="Li S."/>
            <person name="Yun Q."/>
            <person name="Keller S.R."/>
            <person name="Mao J."/>
            <person name="Zhang R."/>
            <person name="Strauss S.H."/>
        </authorList>
    </citation>
    <scope>NUCLEOTIDE SEQUENCE</scope>
    <source>
        <strain evidence="1">GM15</strain>
        <tissue evidence="1">Leaf</tissue>
    </source>
</reference>
<dbReference type="OrthoDB" id="10379208at2759"/>
<gene>
    <name evidence="1" type="ORF">POTOM_062121</name>
</gene>
<accession>A0A8X8BZS9</accession>
<evidence type="ECO:0000313" key="1">
    <source>
        <dbReference type="EMBL" id="KAG6735320.1"/>
    </source>
</evidence>
<dbReference type="AlphaFoldDB" id="A0A8X8BZS9"/>
<sequence>MANNKQKSLIICSWVKQQIRERSLKPSNRKNTASRRRVSLNLTGGSCLVKDVSDVADSVSPLNEHLLADDCSAEEDSTGELDGDLIFFNSPALSSVPETFTACTVGVTPSSGVAVENPSASIDGVSNSSGVRVQYIDPIAGAKDCSKGLIALCNNMRSFTSCSSVIVVLETSLLLPSGLFAYGLLLMAGESCILYPGANVFALLSDYGVAPPSSAANGLLWSLFLSASSVADCEVLWQYKE</sequence>
<comment type="caution">
    <text evidence="1">The sequence shown here is derived from an EMBL/GenBank/DDBJ whole genome shotgun (WGS) entry which is preliminary data.</text>
</comment>
<evidence type="ECO:0000313" key="2">
    <source>
        <dbReference type="Proteomes" id="UP000886885"/>
    </source>
</evidence>
<organism evidence="1 2">
    <name type="scientific">Populus tomentosa</name>
    <name type="common">Chinese white poplar</name>
    <dbReference type="NCBI Taxonomy" id="118781"/>
    <lineage>
        <taxon>Eukaryota</taxon>
        <taxon>Viridiplantae</taxon>
        <taxon>Streptophyta</taxon>
        <taxon>Embryophyta</taxon>
        <taxon>Tracheophyta</taxon>
        <taxon>Spermatophyta</taxon>
        <taxon>Magnoliopsida</taxon>
        <taxon>eudicotyledons</taxon>
        <taxon>Gunneridae</taxon>
        <taxon>Pentapetalae</taxon>
        <taxon>rosids</taxon>
        <taxon>fabids</taxon>
        <taxon>Malpighiales</taxon>
        <taxon>Salicaceae</taxon>
        <taxon>Saliceae</taxon>
        <taxon>Populus</taxon>
    </lineage>
</organism>